<name>A0A0A9GMH6_ARUDO</name>
<evidence type="ECO:0000313" key="1">
    <source>
        <dbReference type="EMBL" id="JAE23756.1"/>
    </source>
</evidence>
<organism evidence="1">
    <name type="scientific">Arundo donax</name>
    <name type="common">Giant reed</name>
    <name type="synonym">Donax arundinaceus</name>
    <dbReference type="NCBI Taxonomy" id="35708"/>
    <lineage>
        <taxon>Eukaryota</taxon>
        <taxon>Viridiplantae</taxon>
        <taxon>Streptophyta</taxon>
        <taxon>Embryophyta</taxon>
        <taxon>Tracheophyta</taxon>
        <taxon>Spermatophyta</taxon>
        <taxon>Magnoliopsida</taxon>
        <taxon>Liliopsida</taxon>
        <taxon>Poales</taxon>
        <taxon>Poaceae</taxon>
        <taxon>PACMAD clade</taxon>
        <taxon>Arundinoideae</taxon>
        <taxon>Arundineae</taxon>
        <taxon>Arundo</taxon>
    </lineage>
</organism>
<dbReference type="EMBL" id="GBRH01174140">
    <property type="protein sequence ID" value="JAE23756.1"/>
    <property type="molecule type" value="Transcribed_RNA"/>
</dbReference>
<reference evidence="1" key="1">
    <citation type="submission" date="2014-09" db="EMBL/GenBank/DDBJ databases">
        <authorList>
            <person name="Magalhaes I.L.F."/>
            <person name="Oliveira U."/>
            <person name="Santos F.R."/>
            <person name="Vidigal T.H.D.A."/>
            <person name="Brescovit A.D."/>
            <person name="Santos A.J."/>
        </authorList>
    </citation>
    <scope>NUCLEOTIDE SEQUENCE</scope>
    <source>
        <tissue evidence="1">Shoot tissue taken approximately 20 cm above the soil surface</tissue>
    </source>
</reference>
<proteinExistence type="predicted"/>
<accession>A0A0A9GMH6</accession>
<reference evidence="1" key="2">
    <citation type="journal article" date="2015" name="Data Brief">
        <title>Shoot transcriptome of the giant reed, Arundo donax.</title>
        <authorList>
            <person name="Barrero R.A."/>
            <person name="Guerrero F.D."/>
            <person name="Moolhuijzen P."/>
            <person name="Goolsby J.A."/>
            <person name="Tidwell J."/>
            <person name="Bellgard S.E."/>
            <person name="Bellgard M.I."/>
        </authorList>
    </citation>
    <scope>NUCLEOTIDE SEQUENCE</scope>
    <source>
        <tissue evidence="1">Shoot tissue taken approximately 20 cm above the soil surface</tissue>
    </source>
</reference>
<dbReference type="AlphaFoldDB" id="A0A0A9GMH6"/>
<sequence>MSPHTIMPLDRNGNGNLFLHEAQGVSITLMSKRIARGGLIKLRGQAVKDRRPH</sequence>
<protein>
    <submittedName>
        <fullName evidence="1">Uncharacterized protein</fullName>
    </submittedName>
</protein>